<gene>
    <name evidence="2" type="ORF">TSAR_007877</name>
</gene>
<dbReference type="Proteomes" id="UP000215335">
    <property type="component" value="Unassembled WGS sequence"/>
</dbReference>
<feature type="non-terminal residue" evidence="2">
    <location>
        <position position="1"/>
    </location>
</feature>
<evidence type="ECO:0000313" key="3">
    <source>
        <dbReference type="Proteomes" id="UP000215335"/>
    </source>
</evidence>
<proteinExistence type="predicted"/>
<reference evidence="2 3" key="1">
    <citation type="journal article" date="2017" name="Curr. Biol.">
        <title>The Evolution of Venom by Co-option of Single-Copy Genes.</title>
        <authorList>
            <person name="Martinson E.O."/>
            <person name="Mrinalini"/>
            <person name="Kelkar Y.D."/>
            <person name="Chang C.H."/>
            <person name="Werren J.H."/>
        </authorList>
    </citation>
    <scope>NUCLEOTIDE SEQUENCE [LARGE SCALE GENOMIC DNA]</scope>
    <source>
        <strain evidence="2 3">Alberta</strain>
        <tissue evidence="2">Whole body</tissue>
    </source>
</reference>
<keyword evidence="3" id="KW-1185">Reference proteome</keyword>
<evidence type="ECO:0000256" key="1">
    <source>
        <dbReference type="SAM" id="Phobius"/>
    </source>
</evidence>
<sequence length="118" mass="14077">VKHYYLQALAFVSFQQFLLFVSFQAFNLFNYLNCRFFFFFCLCSVASISLNLGKKGLHARLLFSLFLRRSRLSRRKIIVVIYVYVKDLEIDKYHPSLKCLLHLLLKLHKKTFKKSSNL</sequence>
<keyword evidence="1" id="KW-1133">Transmembrane helix</keyword>
<protein>
    <submittedName>
        <fullName evidence="2">Uncharacterized protein</fullName>
    </submittedName>
</protein>
<dbReference type="EMBL" id="NNAY01004153">
    <property type="protein sequence ID" value="OXU18285.1"/>
    <property type="molecule type" value="Genomic_DNA"/>
</dbReference>
<organism evidence="2 3">
    <name type="scientific">Trichomalopsis sarcophagae</name>
    <dbReference type="NCBI Taxonomy" id="543379"/>
    <lineage>
        <taxon>Eukaryota</taxon>
        <taxon>Metazoa</taxon>
        <taxon>Ecdysozoa</taxon>
        <taxon>Arthropoda</taxon>
        <taxon>Hexapoda</taxon>
        <taxon>Insecta</taxon>
        <taxon>Pterygota</taxon>
        <taxon>Neoptera</taxon>
        <taxon>Endopterygota</taxon>
        <taxon>Hymenoptera</taxon>
        <taxon>Apocrita</taxon>
        <taxon>Proctotrupomorpha</taxon>
        <taxon>Chalcidoidea</taxon>
        <taxon>Pteromalidae</taxon>
        <taxon>Pteromalinae</taxon>
        <taxon>Trichomalopsis</taxon>
    </lineage>
</organism>
<keyword evidence="1" id="KW-0472">Membrane</keyword>
<accession>A0A232EIW4</accession>
<feature type="transmembrane region" description="Helical" evidence="1">
    <location>
        <begin position="9"/>
        <end position="29"/>
    </location>
</feature>
<feature type="transmembrane region" description="Helical" evidence="1">
    <location>
        <begin position="35"/>
        <end position="53"/>
    </location>
</feature>
<keyword evidence="1" id="KW-0812">Transmembrane</keyword>
<dbReference type="AlphaFoldDB" id="A0A232EIW4"/>
<name>A0A232EIW4_9HYME</name>
<comment type="caution">
    <text evidence="2">The sequence shown here is derived from an EMBL/GenBank/DDBJ whole genome shotgun (WGS) entry which is preliminary data.</text>
</comment>
<evidence type="ECO:0000313" key="2">
    <source>
        <dbReference type="EMBL" id="OXU18285.1"/>
    </source>
</evidence>